<dbReference type="Proteomes" id="UP000192569">
    <property type="component" value="Chromosome I"/>
</dbReference>
<comment type="catalytic activity">
    <reaction evidence="10 11">
        <text>L-serine = pyruvate + NH4(+)</text>
        <dbReference type="Rhea" id="RHEA:19169"/>
        <dbReference type="ChEBI" id="CHEBI:15361"/>
        <dbReference type="ChEBI" id="CHEBI:28938"/>
        <dbReference type="ChEBI" id="CHEBI:33384"/>
        <dbReference type="EC" id="4.3.1.17"/>
    </reaction>
</comment>
<evidence type="ECO:0000256" key="4">
    <source>
        <dbReference type="ARBA" id="ARBA00022432"/>
    </source>
</evidence>
<evidence type="ECO:0000256" key="5">
    <source>
        <dbReference type="ARBA" id="ARBA00022485"/>
    </source>
</evidence>
<comment type="similarity">
    <text evidence="3 11">Belongs to the iron-sulfur dependent L-serine dehydratase family.</text>
</comment>
<evidence type="ECO:0000256" key="8">
    <source>
        <dbReference type="ARBA" id="ARBA00023014"/>
    </source>
</evidence>
<dbReference type="EMBL" id="LT838272">
    <property type="protein sequence ID" value="SMB92049.1"/>
    <property type="molecule type" value="Genomic_DNA"/>
</dbReference>
<dbReference type="PANTHER" id="PTHR30182">
    <property type="entry name" value="L-SERINE DEHYDRATASE"/>
    <property type="match status" value="1"/>
</dbReference>
<dbReference type="InterPro" id="IPR051318">
    <property type="entry name" value="Fe-S_L-Ser"/>
</dbReference>
<protein>
    <recommendedName>
        <fullName evidence="11">L-serine dehydratase</fullName>
        <ecNumber evidence="11">4.3.1.17</ecNumber>
    </recommendedName>
</protein>
<keyword evidence="8 11" id="KW-0411">Iron-sulfur</keyword>
<evidence type="ECO:0000256" key="10">
    <source>
        <dbReference type="ARBA" id="ARBA00049406"/>
    </source>
</evidence>
<proteinExistence type="inferred from homology"/>
<dbReference type="NCBIfam" id="TIGR00718">
    <property type="entry name" value="sda_alpha"/>
    <property type="match status" value="1"/>
</dbReference>
<keyword evidence="4 11" id="KW-0312">Gluconeogenesis</keyword>
<dbReference type="Pfam" id="PF03313">
    <property type="entry name" value="SDH_alpha"/>
    <property type="match status" value="1"/>
</dbReference>
<organism evidence="13 14">
    <name type="scientific">Thermanaeromonas toyohensis ToBE</name>
    <dbReference type="NCBI Taxonomy" id="698762"/>
    <lineage>
        <taxon>Bacteria</taxon>
        <taxon>Bacillati</taxon>
        <taxon>Bacillota</taxon>
        <taxon>Clostridia</taxon>
        <taxon>Neomoorellales</taxon>
        <taxon>Neomoorellaceae</taxon>
        <taxon>Thermanaeromonas</taxon>
    </lineage>
</organism>
<keyword evidence="9 11" id="KW-0456">Lyase</keyword>
<evidence type="ECO:0000259" key="12">
    <source>
        <dbReference type="Pfam" id="PF03313"/>
    </source>
</evidence>
<comment type="pathway">
    <text evidence="2">Carbohydrate biosynthesis; gluconeogenesis.</text>
</comment>
<dbReference type="AlphaFoldDB" id="A0A1W1VF68"/>
<feature type="domain" description="Serine dehydratase-like alpha subunit" evidence="12">
    <location>
        <begin position="16"/>
        <end position="277"/>
    </location>
</feature>
<evidence type="ECO:0000256" key="7">
    <source>
        <dbReference type="ARBA" id="ARBA00023004"/>
    </source>
</evidence>
<keyword evidence="6 11" id="KW-0479">Metal-binding</keyword>
<dbReference type="InterPro" id="IPR005130">
    <property type="entry name" value="Ser_deHydtase-like_asu"/>
</dbReference>
<keyword evidence="7 11" id="KW-0408">Iron</keyword>
<dbReference type="PANTHER" id="PTHR30182:SF1">
    <property type="entry name" value="L-SERINE DEHYDRATASE 1"/>
    <property type="match status" value="1"/>
</dbReference>
<accession>A0A1W1VF68</accession>
<dbReference type="GO" id="GO:0003941">
    <property type="term" value="F:L-serine ammonia-lyase activity"/>
    <property type="evidence" value="ECO:0007669"/>
    <property type="project" value="UniProtKB-UniRule"/>
</dbReference>
<reference evidence="13 14" key="1">
    <citation type="submission" date="2017-04" db="EMBL/GenBank/DDBJ databases">
        <authorList>
            <person name="Afonso C.L."/>
            <person name="Miller P.J."/>
            <person name="Scott M.A."/>
            <person name="Spackman E."/>
            <person name="Goraichik I."/>
            <person name="Dimitrov K.M."/>
            <person name="Suarez D.L."/>
            <person name="Swayne D.E."/>
        </authorList>
    </citation>
    <scope>NUCLEOTIDE SEQUENCE [LARGE SCALE GENOMIC DNA]</scope>
    <source>
        <strain evidence="13 14">ToBE</strain>
    </source>
</reference>
<dbReference type="OrthoDB" id="9805537at2"/>
<evidence type="ECO:0000313" key="14">
    <source>
        <dbReference type="Proteomes" id="UP000192569"/>
    </source>
</evidence>
<gene>
    <name evidence="13" type="ORF">SAMN00808754_0566</name>
</gene>
<name>A0A1W1VF68_9FIRM</name>
<evidence type="ECO:0000256" key="2">
    <source>
        <dbReference type="ARBA" id="ARBA00004742"/>
    </source>
</evidence>
<dbReference type="InterPro" id="IPR004642">
    <property type="entry name" value="Ser_deHydtase_asu"/>
</dbReference>
<evidence type="ECO:0000256" key="11">
    <source>
        <dbReference type="RuleBase" id="RU366059"/>
    </source>
</evidence>
<keyword evidence="5 11" id="KW-0004">4Fe-4S</keyword>
<evidence type="ECO:0000256" key="9">
    <source>
        <dbReference type="ARBA" id="ARBA00023239"/>
    </source>
</evidence>
<comment type="cofactor">
    <cofactor evidence="1 11">
        <name>[4Fe-4S] cluster</name>
        <dbReference type="ChEBI" id="CHEBI:49883"/>
    </cofactor>
</comment>
<dbReference type="GO" id="GO:0006094">
    <property type="term" value="P:gluconeogenesis"/>
    <property type="evidence" value="ECO:0007669"/>
    <property type="project" value="UniProtKB-KW"/>
</dbReference>
<evidence type="ECO:0000256" key="6">
    <source>
        <dbReference type="ARBA" id="ARBA00022723"/>
    </source>
</evidence>
<dbReference type="GO" id="GO:0051539">
    <property type="term" value="F:4 iron, 4 sulfur cluster binding"/>
    <property type="evidence" value="ECO:0007669"/>
    <property type="project" value="UniProtKB-UniRule"/>
</dbReference>
<evidence type="ECO:0000256" key="3">
    <source>
        <dbReference type="ARBA" id="ARBA00008636"/>
    </source>
</evidence>
<dbReference type="STRING" id="698762.SAMN00808754_0566"/>
<evidence type="ECO:0000256" key="1">
    <source>
        <dbReference type="ARBA" id="ARBA00001966"/>
    </source>
</evidence>
<dbReference type="EC" id="4.3.1.17" evidence="11"/>
<dbReference type="GO" id="GO:0046872">
    <property type="term" value="F:metal ion binding"/>
    <property type="evidence" value="ECO:0007669"/>
    <property type="project" value="UniProtKB-KW"/>
</dbReference>
<evidence type="ECO:0000313" key="13">
    <source>
        <dbReference type="EMBL" id="SMB92049.1"/>
    </source>
</evidence>
<keyword evidence="14" id="KW-1185">Reference proteome</keyword>
<sequence>MVGVKSAQEILSMVREKKLTLSQAAQEWEKETSGRELIEIRHEMRKRLLVMRQAARKGLEEDMKSPSGLIGGGGRLLEQARRENKLLSGGTTARAITIALAIAEVNACMGKIVAAPTAGSCGILPGVLLALEEERKLPEETLIDGLFTAAGVGMVMASMASLSGAALGCQAEVGAATAMAAAAAVEMVGGSPWQALDAAAIALKGLMGLVCDPVGGLVEIPCVKRNALGAAHALAAADIALAGLKSFIPLEEVIEALVKVGRSLPPELKETAEGGIAICPTAQKLVSQLV</sequence>
<dbReference type="RefSeq" id="WP_157109756.1">
    <property type="nucleotide sequence ID" value="NZ_LT838272.1"/>
</dbReference>